<reference evidence="8 9" key="1">
    <citation type="submission" date="2017-10" db="EMBL/GenBank/DDBJ databases">
        <title>Comparative genomics in systemic dimorphic fungi from Ajellomycetaceae.</title>
        <authorList>
            <person name="Munoz J.F."/>
            <person name="Mcewen J.G."/>
            <person name="Clay O.K."/>
            <person name="Cuomo C.A."/>
        </authorList>
    </citation>
    <scope>NUCLEOTIDE SEQUENCE [LARGE SCALE GENOMIC DNA]</scope>
    <source>
        <strain evidence="8 9">UAMH7299</strain>
    </source>
</reference>
<dbReference type="PANTHER" id="PTHR38111">
    <property type="entry name" value="ZN(2)-C6 FUNGAL-TYPE DOMAIN-CONTAINING PROTEIN-RELATED"/>
    <property type="match status" value="1"/>
</dbReference>
<feature type="coiled-coil region" evidence="5">
    <location>
        <begin position="67"/>
        <end position="94"/>
    </location>
</feature>
<dbReference type="AlphaFoldDB" id="A0A2B7WWJ3"/>
<keyword evidence="3" id="KW-0804">Transcription</keyword>
<dbReference type="SUPFAM" id="SSF57701">
    <property type="entry name" value="Zn2/Cys6 DNA-binding domain"/>
    <property type="match status" value="1"/>
</dbReference>
<evidence type="ECO:0000256" key="1">
    <source>
        <dbReference type="ARBA" id="ARBA00023015"/>
    </source>
</evidence>
<dbReference type="STRING" id="1447883.A0A2B7WWJ3"/>
<dbReference type="GO" id="GO:0000981">
    <property type="term" value="F:DNA-binding transcription factor activity, RNA polymerase II-specific"/>
    <property type="evidence" value="ECO:0007669"/>
    <property type="project" value="InterPro"/>
</dbReference>
<evidence type="ECO:0000256" key="3">
    <source>
        <dbReference type="ARBA" id="ARBA00023163"/>
    </source>
</evidence>
<gene>
    <name evidence="8" type="ORF">AJ80_09113</name>
</gene>
<keyword evidence="1" id="KW-0805">Transcription regulation</keyword>
<dbReference type="OrthoDB" id="5344325at2759"/>
<evidence type="ECO:0000256" key="2">
    <source>
        <dbReference type="ARBA" id="ARBA00023125"/>
    </source>
</evidence>
<evidence type="ECO:0000313" key="9">
    <source>
        <dbReference type="Proteomes" id="UP000224634"/>
    </source>
</evidence>
<name>A0A2B7WWJ3_POLH7</name>
<dbReference type="InterPro" id="IPR001138">
    <property type="entry name" value="Zn2Cys6_DnaBD"/>
</dbReference>
<comment type="caution">
    <text evidence="8">The sequence shown here is derived from an EMBL/GenBank/DDBJ whole genome shotgun (WGS) entry which is preliminary data.</text>
</comment>
<feature type="region of interest" description="Disordered" evidence="6">
    <location>
        <begin position="273"/>
        <end position="294"/>
    </location>
</feature>
<feature type="compositionally biased region" description="Acidic residues" evidence="6">
    <location>
        <begin position="280"/>
        <end position="292"/>
    </location>
</feature>
<dbReference type="Proteomes" id="UP000224634">
    <property type="component" value="Unassembled WGS sequence"/>
</dbReference>
<feature type="region of interest" description="Disordered" evidence="6">
    <location>
        <begin position="95"/>
        <end position="123"/>
    </location>
</feature>
<keyword evidence="9" id="KW-1185">Reference proteome</keyword>
<dbReference type="GO" id="GO:0003677">
    <property type="term" value="F:DNA binding"/>
    <property type="evidence" value="ECO:0007669"/>
    <property type="project" value="UniProtKB-KW"/>
</dbReference>
<evidence type="ECO:0000256" key="4">
    <source>
        <dbReference type="ARBA" id="ARBA00023242"/>
    </source>
</evidence>
<protein>
    <recommendedName>
        <fullName evidence="7">Zn(2)-C6 fungal-type domain-containing protein</fullName>
    </recommendedName>
</protein>
<evidence type="ECO:0000313" key="8">
    <source>
        <dbReference type="EMBL" id="PGH00861.1"/>
    </source>
</evidence>
<feature type="compositionally biased region" description="Low complexity" evidence="6">
    <location>
        <begin position="113"/>
        <end position="123"/>
    </location>
</feature>
<dbReference type="Gene3D" id="4.10.240.10">
    <property type="entry name" value="Zn(2)-C6 fungal-type DNA-binding domain"/>
    <property type="match status" value="1"/>
</dbReference>
<dbReference type="InterPro" id="IPR036864">
    <property type="entry name" value="Zn2-C6_fun-type_DNA-bd_sf"/>
</dbReference>
<organism evidence="8 9">
    <name type="scientific">Polytolypa hystricis (strain UAMH7299)</name>
    <dbReference type="NCBI Taxonomy" id="1447883"/>
    <lineage>
        <taxon>Eukaryota</taxon>
        <taxon>Fungi</taxon>
        <taxon>Dikarya</taxon>
        <taxon>Ascomycota</taxon>
        <taxon>Pezizomycotina</taxon>
        <taxon>Eurotiomycetes</taxon>
        <taxon>Eurotiomycetidae</taxon>
        <taxon>Onygenales</taxon>
        <taxon>Onygenales incertae sedis</taxon>
        <taxon>Polytolypa</taxon>
    </lineage>
</organism>
<feature type="domain" description="Zn(2)-C6 fungal-type" evidence="7">
    <location>
        <begin position="27"/>
        <end position="58"/>
    </location>
</feature>
<dbReference type="SMART" id="SM00066">
    <property type="entry name" value="GAL4"/>
    <property type="match status" value="1"/>
</dbReference>
<dbReference type="PANTHER" id="PTHR38111:SF2">
    <property type="entry name" value="FINGER DOMAIN PROTEIN, PUTATIVE (AFU_ORTHOLOGUE AFUA_1G01560)-RELATED"/>
    <property type="match status" value="1"/>
</dbReference>
<keyword evidence="5" id="KW-0175">Coiled coil</keyword>
<feature type="compositionally biased region" description="Basic and acidic residues" evidence="6">
    <location>
        <begin position="95"/>
        <end position="108"/>
    </location>
</feature>
<accession>A0A2B7WWJ3</accession>
<dbReference type="InterPro" id="IPR053178">
    <property type="entry name" value="Osmoadaptation_assoc"/>
</dbReference>
<dbReference type="CDD" id="cd00067">
    <property type="entry name" value="GAL4"/>
    <property type="match status" value="1"/>
</dbReference>
<dbReference type="EMBL" id="PDNA01000245">
    <property type="protein sequence ID" value="PGH00861.1"/>
    <property type="molecule type" value="Genomic_DNA"/>
</dbReference>
<keyword evidence="2" id="KW-0238">DNA-binding</keyword>
<evidence type="ECO:0000256" key="5">
    <source>
        <dbReference type="SAM" id="Coils"/>
    </source>
</evidence>
<sequence length="699" mass="77355">MEKRVAGGRMSSAAAEPGKSKYRAKQSCIPCRTRKVKCDRIKPCQACCVRGLPSECEYVTTNEDRFLITQADAIDSLRNEVTRLKQQLADLENIKNMKGARDVNDKNNNHYGPQSSPQTSTPPGVDLALYEKYVLMESIVNVIASAPPEIVADTVAQVRKGASLETIALLANQSPEVLMEITDTGWNSAATLHTPSSSCSNSNNGGFLNDLPYTPPKSSITSDYSYGVPSTNMSSVSPFAAPVTTMPYTPTTGAPSVMNGSIISDAMEDGYTDPKVTPDLTEDQPMSDEEDISPGPLAARVSEKYAVVEALLDRFVDAFSPEVGSGNGASTTIRSAAGIRMFSPLLSDAFRAVSTTYFGQSMSQKNMEISGYKDYLTVLRDLQHALYDPVQSTAQGTLLTVALLMCFEALQRTTPGSVMNHGLGVLRLLEFRGPHKHMFGIEHLCFTELRPYWVCITVLTRVPTFLAREEWKTIPWSAGSSVKDIMHHLLDQVVEIPALLSQFDRFMEGLNSGYMEYTDVAPMQKVLWTWLADINQRLCQWKTTWADHYPGGQVTEALPQGADGFPVFQCRDPATMEVITPTILVYPDLRIAHSLCIYYSARLILATVDTRPTDAVQPQEQFEFACNICRSIEYFVRNSPGSVVNRLAFPLRVAYDALPEGNIERDYVATIFHLVERKFNLRLWGSMIPEISTRTKLLS</sequence>
<dbReference type="PROSITE" id="PS50048">
    <property type="entry name" value="ZN2_CY6_FUNGAL_2"/>
    <property type="match status" value="1"/>
</dbReference>
<dbReference type="GO" id="GO:0008270">
    <property type="term" value="F:zinc ion binding"/>
    <property type="evidence" value="ECO:0007669"/>
    <property type="project" value="InterPro"/>
</dbReference>
<evidence type="ECO:0000259" key="7">
    <source>
        <dbReference type="PROSITE" id="PS50048"/>
    </source>
</evidence>
<dbReference type="Pfam" id="PF00172">
    <property type="entry name" value="Zn_clus"/>
    <property type="match status" value="1"/>
</dbReference>
<evidence type="ECO:0000256" key="6">
    <source>
        <dbReference type="SAM" id="MobiDB-lite"/>
    </source>
</evidence>
<proteinExistence type="predicted"/>
<dbReference type="PROSITE" id="PS00463">
    <property type="entry name" value="ZN2_CY6_FUNGAL_1"/>
    <property type="match status" value="1"/>
</dbReference>
<keyword evidence="4" id="KW-0539">Nucleus</keyword>